<keyword evidence="2 4" id="KW-0238">DNA-binding</keyword>
<proteinExistence type="inferred from homology"/>
<comment type="function">
    <text evidence="4">Involved in cell division and chromosome segregation.</text>
</comment>
<gene>
    <name evidence="4" type="primary">whiA</name>
    <name evidence="8" type="ORF">HMPREF9233_01542</name>
</gene>
<dbReference type="NCBIfam" id="TIGR00647">
    <property type="entry name" value="DNA_bind_WhiA"/>
    <property type="match status" value="1"/>
</dbReference>
<dbReference type="Pfam" id="PF14527">
    <property type="entry name" value="LAGLIDADG_WhiA"/>
    <property type="match status" value="1"/>
</dbReference>
<evidence type="ECO:0000256" key="2">
    <source>
        <dbReference type="ARBA" id="ARBA00023125"/>
    </source>
</evidence>
<name>K9EZD1_9ACTO</name>
<dbReference type="InterPro" id="IPR023054">
    <property type="entry name" value="Sporulation_regulator_WhiA_C"/>
</dbReference>
<dbReference type="STRING" id="202789.GCA_001457435_00562"/>
<evidence type="ECO:0000256" key="3">
    <source>
        <dbReference type="ARBA" id="ARBA00023306"/>
    </source>
</evidence>
<dbReference type="GO" id="GO:0043937">
    <property type="term" value="P:regulation of sporulation"/>
    <property type="evidence" value="ECO:0007669"/>
    <property type="project" value="InterPro"/>
</dbReference>
<feature type="domain" description="Sporulation regulator WhiA C-terminal" evidence="5">
    <location>
        <begin position="223"/>
        <end position="305"/>
    </location>
</feature>
<dbReference type="eggNOG" id="COG1481">
    <property type="taxonomic scope" value="Bacteria"/>
</dbReference>
<dbReference type="HOGENOM" id="CLU_053282_0_0_11"/>
<evidence type="ECO:0000256" key="1">
    <source>
        <dbReference type="ARBA" id="ARBA00022618"/>
    </source>
</evidence>
<dbReference type="Gene3D" id="3.10.28.10">
    <property type="entry name" value="Homing endonucleases"/>
    <property type="match status" value="1"/>
</dbReference>
<keyword evidence="1 4" id="KW-0132">Cell division</keyword>
<dbReference type="InterPro" id="IPR039518">
    <property type="entry name" value="WhiA_LAGLIDADG_dom"/>
</dbReference>
<evidence type="ECO:0000259" key="7">
    <source>
        <dbReference type="Pfam" id="PF14527"/>
    </source>
</evidence>
<dbReference type="Pfam" id="PF10298">
    <property type="entry name" value="WhiA_N"/>
    <property type="match status" value="1"/>
</dbReference>
<keyword evidence="3 4" id="KW-0131">Cell cycle</keyword>
<dbReference type="AlphaFoldDB" id="K9EZD1"/>
<dbReference type="PANTHER" id="PTHR37307:SF1">
    <property type="entry name" value="CELL DIVISION PROTEIN WHIA-RELATED"/>
    <property type="match status" value="1"/>
</dbReference>
<feature type="domain" description="WhiA LAGLIDADG-like" evidence="7">
    <location>
        <begin position="129"/>
        <end position="219"/>
    </location>
</feature>
<dbReference type="PANTHER" id="PTHR37307">
    <property type="entry name" value="CELL DIVISION PROTEIN WHIA-RELATED"/>
    <property type="match status" value="1"/>
</dbReference>
<dbReference type="Pfam" id="PF02650">
    <property type="entry name" value="HTH_WhiA"/>
    <property type="match status" value="1"/>
</dbReference>
<dbReference type="HAMAP" id="MF_01420">
    <property type="entry name" value="HTH_type_WhiA"/>
    <property type="match status" value="1"/>
</dbReference>
<dbReference type="GO" id="GO:0051301">
    <property type="term" value="P:cell division"/>
    <property type="evidence" value="ECO:0007669"/>
    <property type="project" value="UniProtKB-UniRule"/>
</dbReference>
<dbReference type="InterPro" id="IPR027434">
    <property type="entry name" value="Homing_endonucl"/>
</dbReference>
<dbReference type="Proteomes" id="UP000009888">
    <property type="component" value="Unassembled WGS sequence"/>
</dbReference>
<comment type="similarity">
    <text evidence="4">Belongs to the WhiA family.</text>
</comment>
<evidence type="ECO:0000313" key="8">
    <source>
        <dbReference type="EMBL" id="EKU94595.1"/>
    </source>
</evidence>
<reference evidence="8 9" key="1">
    <citation type="submission" date="2012-09" db="EMBL/GenBank/DDBJ databases">
        <title>The Genome Sequence of Actinobaculum massiliae ACS-171-V-COL2.</title>
        <authorList>
            <consortium name="The Broad Institute Genome Sequencing Platform"/>
            <person name="Earl A."/>
            <person name="Ward D."/>
            <person name="Feldgarden M."/>
            <person name="Gevers D."/>
            <person name="Saerens B."/>
            <person name="Vaneechoutte M."/>
            <person name="Walker B."/>
            <person name="Young S.K."/>
            <person name="Zeng Q."/>
            <person name="Gargeya S."/>
            <person name="Fitzgerald M."/>
            <person name="Haas B."/>
            <person name="Abouelleil A."/>
            <person name="Alvarado L."/>
            <person name="Arachchi H.M."/>
            <person name="Berlin A."/>
            <person name="Chapman S.B."/>
            <person name="Goldberg J."/>
            <person name="Griggs A."/>
            <person name="Gujja S."/>
            <person name="Hansen M."/>
            <person name="Howarth C."/>
            <person name="Imamovic A."/>
            <person name="Larimer J."/>
            <person name="McCowen C."/>
            <person name="Montmayeur A."/>
            <person name="Murphy C."/>
            <person name="Neiman D."/>
            <person name="Pearson M."/>
            <person name="Priest M."/>
            <person name="Roberts A."/>
            <person name="Saif S."/>
            <person name="Shea T."/>
            <person name="Sisk P."/>
            <person name="Sykes S."/>
            <person name="Wortman J."/>
            <person name="Nusbaum C."/>
            <person name="Birren B."/>
        </authorList>
    </citation>
    <scope>NUCLEOTIDE SEQUENCE [LARGE SCALE GENOMIC DNA]</scope>
    <source>
        <strain evidence="9">ACS-171-V-Col2</strain>
    </source>
</reference>
<evidence type="ECO:0000259" key="5">
    <source>
        <dbReference type="Pfam" id="PF02650"/>
    </source>
</evidence>
<comment type="caution">
    <text evidence="8">The sequence shown here is derived from an EMBL/GenBank/DDBJ whole genome shotgun (WGS) entry which is preliminary data.</text>
</comment>
<dbReference type="EMBL" id="AGWL01000008">
    <property type="protein sequence ID" value="EKU94595.1"/>
    <property type="molecule type" value="Genomic_DNA"/>
</dbReference>
<organism evidence="8 9">
    <name type="scientific">Actinobaculum massiliense ACS-171-V-Col2</name>
    <dbReference type="NCBI Taxonomy" id="883066"/>
    <lineage>
        <taxon>Bacteria</taxon>
        <taxon>Bacillati</taxon>
        <taxon>Actinomycetota</taxon>
        <taxon>Actinomycetes</taxon>
        <taxon>Actinomycetales</taxon>
        <taxon>Actinomycetaceae</taxon>
        <taxon>Actinobaculum</taxon>
    </lineage>
</organism>
<keyword evidence="9" id="KW-1185">Reference proteome</keyword>
<dbReference type="InterPro" id="IPR018478">
    <property type="entry name" value="Sporu_reg_WhiA_N_dom"/>
</dbReference>
<dbReference type="PATRIC" id="fig|883066.3.peg.1606"/>
<dbReference type="InterPro" id="IPR003802">
    <property type="entry name" value="Sporulation_regulator_WhiA"/>
</dbReference>
<evidence type="ECO:0000256" key="4">
    <source>
        <dbReference type="HAMAP-Rule" id="MF_01420"/>
    </source>
</evidence>
<dbReference type="GO" id="GO:0003677">
    <property type="term" value="F:DNA binding"/>
    <property type="evidence" value="ECO:0007669"/>
    <property type="project" value="UniProtKB-UniRule"/>
</dbReference>
<evidence type="ECO:0000259" key="6">
    <source>
        <dbReference type="Pfam" id="PF10298"/>
    </source>
</evidence>
<sequence length="326" mass="35262">MELPALSLPVKDELAKVNPASRSAAIAELSALFRFGGGFVAQHGQLGILCELSHEPTARRLCALAEQLLGAEPEVTQVSSQMKQGTHYRIMIADPRERLSHKLGLLDSRGRPVAGMATFIVGGSKADAAAAWRGAFLARGSLMEPGRNASLEVVCPRLEAAYALGGLARRLDITYRVREARGAQRVDIRGGEGISDMLTRMGAHDAVLRWEELRVEREVQGTVNRLANFDDANMRRSANAAVVAVLRVERAFEILGNEVPENLRQAGMARVEYPSDSLAMLGERLDPPATKDAVAGRLRRLNALADKKAVELGIPTTEDVAQGEDL</sequence>
<evidence type="ECO:0000313" key="9">
    <source>
        <dbReference type="Proteomes" id="UP000009888"/>
    </source>
</evidence>
<accession>K9EZD1</accession>
<protein>
    <recommendedName>
        <fullName evidence="4">Probable cell division protein WhiA</fullName>
    </recommendedName>
</protein>
<dbReference type="RefSeq" id="WP_007001747.1">
    <property type="nucleotide sequence ID" value="NZ_JH992956.1"/>
</dbReference>
<feature type="domain" description="Sporulation transcription regulator WhiA N-terminal" evidence="6">
    <location>
        <begin position="23"/>
        <end position="106"/>
    </location>
</feature>